<protein>
    <submittedName>
        <fullName evidence="3">Gamma-glutamyltransferase</fullName>
    </submittedName>
</protein>
<dbReference type="Pfam" id="PF01019">
    <property type="entry name" value="G_glu_transpept"/>
    <property type="match status" value="1"/>
</dbReference>
<evidence type="ECO:0000313" key="3">
    <source>
        <dbReference type="EMBL" id="THD10815.1"/>
    </source>
</evidence>
<dbReference type="AlphaFoldDB" id="A0A4S3KP99"/>
<dbReference type="InterPro" id="IPR051792">
    <property type="entry name" value="GGT_bact"/>
</dbReference>
<dbReference type="SUPFAM" id="SSF56235">
    <property type="entry name" value="N-terminal nucleophile aminohydrolases (Ntn hydrolases)"/>
    <property type="match status" value="1"/>
</dbReference>
<accession>A0A4S3KP99</accession>
<dbReference type="Proteomes" id="UP000307749">
    <property type="component" value="Unassembled WGS sequence"/>
</dbReference>
<reference evidence="3 4" key="1">
    <citation type="submission" date="2017-02" db="EMBL/GenBank/DDBJ databases">
        <title>Whole genome sequencing of Metallibacterium scheffleri DSM 24874 (T).</title>
        <authorList>
            <person name="Kumar S."/>
            <person name="Patil P."/>
            <person name="Patil P.B."/>
        </authorList>
    </citation>
    <scope>NUCLEOTIDE SEQUENCE [LARGE SCALE GENOMIC DNA]</scope>
    <source>
        <strain evidence="3 4">DSM 24874</strain>
    </source>
</reference>
<comment type="caution">
    <text evidence="3">The sequence shown here is derived from an EMBL/GenBank/DDBJ whole genome shotgun (WGS) entry which is preliminary data.</text>
</comment>
<name>A0A4S3KP99_9GAMM</name>
<keyword evidence="4" id="KW-1185">Reference proteome</keyword>
<feature type="non-terminal residue" evidence="3">
    <location>
        <position position="165"/>
    </location>
</feature>
<feature type="signal peptide" evidence="2">
    <location>
        <begin position="1"/>
        <end position="20"/>
    </location>
</feature>
<gene>
    <name evidence="3" type="primary">ggt</name>
    <name evidence="3" type="ORF">B1806_06785</name>
</gene>
<dbReference type="InterPro" id="IPR029055">
    <property type="entry name" value="Ntn_hydrolases_N"/>
</dbReference>
<evidence type="ECO:0000256" key="2">
    <source>
        <dbReference type="SAM" id="SignalP"/>
    </source>
</evidence>
<dbReference type="GO" id="GO:0016740">
    <property type="term" value="F:transferase activity"/>
    <property type="evidence" value="ECO:0007669"/>
    <property type="project" value="UniProtKB-KW"/>
</dbReference>
<evidence type="ECO:0000313" key="4">
    <source>
        <dbReference type="Proteomes" id="UP000307749"/>
    </source>
</evidence>
<sequence>MRRFVPVLLGGLLLASPAFAAQQSATATPAHAQTSTSISTTALHEGAGATSSAGWMDAQPVLARHAMVVSSQHYATEVGLDILKQGGNAVDAAVAVGYALAVVHPCCGNIGGGGFMTLHLANGKNIFLDFRERAPLAATPTLFQDAQGNVVPGRSTKTWLGVGVP</sequence>
<dbReference type="PANTHER" id="PTHR43199">
    <property type="entry name" value="GLUTATHIONE HYDROLASE"/>
    <property type="match status" value="1"/>
</dbReference>
<feature type="chain" id="PRO_5020766057" evidence="2">
    <location>
        <begin position="21"/>
        <end position="165"/>
    </location>
</feature>
<dbReference type="EMBL" id="MWQO01000021">
    <property type="protein sequence ID" value="THD10815.1"/>
    <property type="molecule type" value="Genomic_DNA"/>
</dbReference>
<comment type="similarity">
    <text evidence="1">Belongs to the gamma-glutamyltransferase family.</text>
</comment>
<proteinExistence type="inferred from homology"/>
<dbReference type="PANTHER" id="PTHR43199:SF1">
    <property type="entry name" value="GLUTATHIONE HYDROLASE PROENZYME"/>
    <property type="match status" value="1"/>
</dbReference>
<dbReference type="PRINTS" id="PR01210">
    <property type="entry name" value="GGTRANSPTASE"/>
</dbReference>
<evidence type="ECO:0000256" key="1">
    <source>
        <dbReference type="ARBA" id="ARBA00009381"/>
    </source>
</evidence>
<keyword evidence="3" id="KW-0808">Transferase</keyword>
<dbReference type="RefSeq" id="WP_247645608.1">
    <property type="nucleotide sequence ID" value="NZ_MWQO01000021.1"/>
</dbReference>
<organism evidence="3 4">
    <name type="scientific">Metallibacterium scheffleri</name>
    <dbReference type="NCBI Taxonomy" id="993689"/>
    <lineage>
        <taxon>Bacteria</taxon>
        <taxon>Pseudomonadati</taxon>
        <taxon>Pseudomonadota</taxon>
        <taxon>Gammaproteobacteria</taxon>
        <taxon>Lysobacterales</taxon>
        <taxon>Rhodanobacteraceae</taxon>
        <taxon>Metallibacterium</taxon>
    </lineage>
</organism>
<keyword evidence="2" id="KW-0732">Signal</keyword>